<organism evidence="1 2">
    <name type="scientific">Peiella sedimenti</name>
    <dbReference type="NCBI Taxonomy" id="3061083"/>
    <lineage>
        <taxon>Bacteria</taxon>
        <taxon>Pseudomonadati</taxon>
        <taxon>Pseudomonadota</taxon>
        <taxon>Alphaproteobacteria</taxon>
        <taxon>Caulobacterales</taxon>
        <taxon>Caulobacteraceae</taxon>
        <taxon>Peiella</taxon>
    </lineage>
</organism>
<dbReference type="SUPFAM" id="SSF46785">
    <property type="entry name" value="Winged helix' DNA-binding domain"/>
    <property type="match status" value="1"/>
</dbReference>
<dbReference type="RefSeq" id="WP_302110519.1">
    <property type="nucleotide sequence ID" value="NZ_JAUKTR010000005.1"/>
</dbReference>
<dbReference type="Gene3D" id="1.10.10.10">
    <property type="entry name" value="Winged helix-like DNA-binding domain superfamily/Winged helix DNA-binding domain"/>
    <property type="match status" value="1"/>
</dbReference>
<keyword evidence="2" id="KW-1185">Reference proteome</keyword>
<gene>
    <name evidence="1" type="ORF">Q0812_11685</name>
</gene>
<dbReference type="Pfam" id="PF13730">
    <property type="entry name" value="HTH_36"/>
    <property type="match status" value="1"/>
</dbReference>
<dbReference type="InterPro" id="IPR036388">
    <property type="entry name" value="WH-like_DNA-bd_sf"/>
</dbReference>
<sequence length="99" mass="11059">MKDTVTLHRPMLEGLMADLIGHDRTPAAYVVYLAIWSAGDGGRVALSYADLAARTGLARRTVQTAIAHLHRRQLVAIEPGAPTEVRRYQPLTPWRRWAD</sequence>
<comment type="caution">
    <text evidence="1">The sequence shown here is derived from an EMBL/GenBank/DDBJ whole genome shotgun (WGS) entry which is preliminary data.</text>
</comment>
<name>A0ABT8SQ11_9CAUL</name>
<proteinExistence type="predicted"/>
<dbReference type="Proteomes" id="UP001169063">
    <property type="component" value="Unassembled WGS sequence"/>
</dbReference>
<protein>
    <submittedName>
        <fullName evidence="1">Helix-turn-helix domain-containing protein</fullName>
    </submittedName>
</protein>
<reference evidence="1" key="1">
    <citation type="submission" date="2023-07" db="EMBL/GenBank/DDBJ databases">
        <title>Brevundimonas soil sp. nov., isolated from the soil of chemical plant.</title>
        <authorList>
            <person name="Wu N."/>
        </authorList>
    </citation>
    <scope>NUCLEOTIDE SEQUENCE</scope>
    <source>
        <strain evidence="1">XZ-24</strain>
    </source>
</reference>
<evidence type="ECO:0000313" key="2">
    <source>
        <dbReference type="Proteomes" id="UP001169063"/>
    </source>
</evidence>
<dbReference type="InterPro" id="IPR036390">
    <property type="entry name" value="WH_DNA-bd_sf"/>
</dbReference>
<dbReference type="EMBL" id="JAUKTR010000005">
    <property type="protein sequence ID" value="MDO1560089.1"/>
    <property type="molecule type" value="Genomic_DNA"/>
</dbReference>
<evidence type="ECO:0000313" key="1">
    <source>
        <dbReference type="EMBL" id="MDO1560089.1"/>
    </source>
</evidence>
<accession>A0ABT8SQ11</accession>